<dbReference type="InterPro" id="IPR040067">
    <property type="entry name" value="WDR47"/>
</dbReference>
<keyword evidence="2" id="KW-0677">Repeat</keyword>
<evidence type="ECO:0000256" key="4">
    <source>
        <dbReference type="SAM" id="Coils"/>
    </source>
</evidence>
<sequence length="925" mass="102697">MTAEETVNVKEAEIIKLILDFLNSRKLHISMLALEKESGVINGLFSDDMLFLRQLILDGQWDEVLQFIQPLECMEKFDKKRFRYIIMKQKFLEALCVNNAMSAEDEPQHLEFTMREAVQCLHALEEYCPSKEDYSKLCLLLTLPRLTNHAEFKDWNPSTARVHCFEEACVMVAEFIPADRKLSEAGFKASNNRLFQLVMKGLLYECCVEFCQSKATGEEITESEVLLGIDLLCGNGCDDLDLSLLSWLQNLPATVFSCAFEQKMLNIHVDKLLKPTKAAYADLLTPLISKLSPYPSSPMRRPQSADAYMTRSLNPALDGLSCGLTNHDKRVTDLGTKTSPMSHSFANFHYPGVQNLSRSLMLENTECHSIFEESPERSDTPVEQQRPIGSEALSQGSAPENEPLNAAQSQGSAKPEKNELRDSTEQFQEYYRQRLRYQQHLEQKEQQRQLYQQMLLEGGVNQEDGADQQQNLTEQFLNRLGASIQKLGELNMGMDSLGNDVQALSQQCNGSKGNASTNPASNFTSPPSDGSQRIATESPNVSTSTPRKCGSANQIPFPEESPVQGNQTVSEHAVTQPQLEESLGNLARTRGDEDDKSKKQFICINTLEDTQAVRAVAFHPSGSLYAVGSNSKTLRVCAYPEVIDPSAYNTPKQPVVRFKRNKHHKGSIYCVAWSPCGQLLATGSNDKYVKVLPFNAETCNATGPDLEFSMHDGTIRDLAFMEGPESGGAILISAGAGDCNIYTTDCQRGQGLHALSGHTGHILALYTWSGWMIASGSQDKTVRFWDLRVPSCVRVVGTTFHGTGKSSAVASVAVDPSGRLLATGQEDSSCMLYDIRGGRMVQSYHPHSSDVRSVRFSPGAHYLLTGSYDMKIKVTDLQGDLTKQLPLMVVGEHKDKVIQCRWHTQDLSFLSSSADRTVTLWTYNG</sequence>
<feature type="region of interest" description="Disordered" evidence="5">
    <location>
        <begin position="392"/>
        <end position="423"/>
    </location>
</feature>
<feature type="non-terminal residue" evidence="7">
    <location>
        <position position="925"/>
    </location>
</feature>
<feature type="compositionally biased region" description="Polar residues" evidence="5">
    <location>
        <begin position="506"/>
        <end position="554"/>
    </location>
</feature>
<evidence type="ECO:0000313" key="7">
    <source>
        <dbReference type="EMBL" id="NWR28259.1"/>
    </source>
</evidence>
<feature type="non-terminal residue" evidence="7">
    <location>
        <position position="1"/>
    </location>
</feature>
<proteinExistence type="predicted"/>
<dbReference type="PANTHER" id="PTHR19863:SF5">
    <property type="entry name" value="WD REPEAT-CONTAINING PROTEIN 47"/>
    <property type="match status" value="1"/>
</dbReference>
<dbReference type="PROSITE" id="PS00678">
    <property type="entry name" value="WD_REPEATS_1"/>
    <property type="match status" value="1"/>
</dbReference>
<feature type="repeat" description="WD" evidence="3">
    <location>
        <begin position="755"/>
        <end position="795"/>
    </location>
</feature>
<evidence type="ECO:0000259" key="6">
    <source>
        <dbReference type="PROSITE" id="PS50897"/>
    </source>
</evidence>
<organism evidence="7 8">
    <name type="scientific">Tachuris rubrigastra</name>
    <dbReference type="NCBI Taxonomy" id="495162"/>
    <lineage>
        <taxon>Eukaryota</taxon>
        <taxon>Metazoa</taxon>
        <taxon>Chordata</taxon>
        <taxon>Craniata</taxon>
        <taxon>Vertebrata</taxon>
        <taxon>Euteleostomi</taxon>
        <taxon>Archelosauria</taxon>
        <taxon>Archosauria</taxon>
        <taxon>Dinosauria</taxon>
        <taxon>Saurischia</taxon>
        <taxon>Theropoda</taxon>
        <taxon>Coelurosauria</taxon>
        <taxon>Aves</taxon>
        <taxon>Neognathae</taxon>
        <taxon>Neoaves</taxon>
        <taxon>Telluraves</taxon>
        <taxon>Australaves</taxon>
        <taxon>Passeriformes</taxon>
        <taxon>Tyrannidae</taxon>
        <taxon>Tachuris</taxon>
    </lineage>
</organism>
<dbReference type="Proteomes" id="UP000540952">
    <property type="component" value="Unassembled WGS sequence"/>
</dbReference>
<dbReference type="PROSITE" id="PS50897">
    <property type="entry name" value="CTLH"/>
    <property type="match status" value="1"/>
</dbReference>
<dbReference type="InterPro" id="IPR019775">
    <property type="entry name" value="WD40_repeat_CS"/>
</dbReference>
<comment type="caution">
    <text evidence="7">The sequence shown here is derived from an EMBL/GenBank/DDBJ whole genome shotgun (WGS) entry which is preliminary data.</text>
</comment>
<name>A0A7K4W0H5_9TYRA</name>
<keyword evidence="4" id="KW-0175">Coiled coil</keyword>
<evidence type="ECO:0000256" key="5">
    <source>
        <dbReference type="SAM" id="MobiDB-lite"/>
    </source>
</evidence>
<dbReference type="PROSITE" id="PS50294">
    <property type="entry name" value="WD_REPEATS_REGION"/>
    <property type="match status" value="2"/>
</dbReference>
<evidence type="ECO:0000256" key="3">
    <source>
        <dbReference type="PROSITE-ProRule" id="PRU00221"/>
    </source>
</evidence>
<feature type="domain" description="CTLH" evidence="6">
    <location>
        <begin position="45"/>
        <end position="102"/>
    </location>
</feature>
<gene>
    <name evidence="7" type="primary">Wdr47</name>
    <name evidence="7" type="ORF">TACRUB_R11250</name>
</gene>
<dbReference type="InterPro" id="IPR001680">
    <property type="entry name" value="WD40_rpt"/>
</dbReference>
<feature type="repeat" description="WD" evidence="3">
    <location>
        <begin position="844"/>
        <end position="878"/>
    </location>
</feature>
<dbReference type="CDD" id="cd00200">
    <property type="entry name" value="WD40"/>
    <property type="match status" value="1"/>
</dbReference>
<dbReference type="InterPro" id="IPR057749">
    <property type="entry name" value="WDR47_COR"/>
</dbReference>
<dbReference type="InterPro" id="IPR015943">
    <property type="entry name" value="WD40/YVTN_repeat-like_dom_sf"/>
</dbReference>
<dbReference type="InterPro" id="IPR054532">
    <property type="entry name" value="TPL_SMU1_LisH-like"/>
</dbReference>
<dbReference type="Pfam" id="PF17814">
    <property type="entry name" value="LisH_TPL"/>
    <property type="match status" value="1"/>
</dbReference>
<dbReference type="InterPro" id="IPR006595">
    <property type="entry name" value="CTLH_C"/>
</dbReference>
<reference evidence="7 8" key="1">
    <citation type="submission" date="2019-09" db="EMBL/GenBank/DDBJ databases">
        <title>Bird 10,000 Genomes (B10K) Project - Family phase.</title>
        <authorList>
            <person name="Zhang G."/>
        </authorList>
    </citation>
    <scope>NUCLEOTIDE SEQUENCE [LARGE SCALE GENOMIC DNA]</scope>
    <source>
        <strain evidence="7">B10K-CU-031-13</strain>
        <tissue evidence="7">Muscle</tissue>
    </source>
</reference>
<evidence type="ECO:0000256" key="2">
    <source>
        <dbReference type="ARBA" id="ARBA00022737"/>
    </source>
</evidence>
<dbReference type="PANTHER" id="PTHR19863">
    <property type="entry name" value="NEMITIN (NEURONAL ENRICHED MAP INTERACTING PROTEIN) HOMOLOG"/>
    <property type="match status" value="1"/>
</dbReference>
<dbReference type="PROSITE" id="PS50896">
    <property type="entry name" value="LISH"/>
    <property type="match status" value="1"/>
</dbReference>
<dbReference type="InterPro" id="IPR006594">
    <property type="entry name" value="LisH"/>
</dbReference>
<feature type="repeat" description="WD" evidence="3">
    <location>
        <begin position="890"/>
        <end position="925"/>
    </location>
</feature>
<dbReference type="EMBL" id="VZRD01000019">
    <property type="protein sequence ID" value="NWR28259.1"/>
    <property type="molecule type" value="Genomic_DNA"/>
</dbReference>
<feature type="region of interest" description="Disordered" evidence="5">
    <location>
        <begin position="506"/>
        <end position="582"/>
    </location>
</feature>
<dbReference type="SMART" id="SM00668">
    <property type="entry name" value="CTLH"/>
    <property type="match status" value="1"/>
</dbReference>
<feature type="repeat" description="WD" evidence="3">
    <location>
        <begin position="802"/>
        <end position="843"/>
    </location>
</feature>
<evidence type="ECO:0000313" key="8">
    <source>
        <dbReference type="Proteomes" id="UP000540952"/>
    </source>
</evidence>
<dbReference type="Pfam" id="PF00400">
    <property type="entry name" value="WD40"/>
    <property type="match status" value="6"/>
</dbReference>
<feature type="coiled-coil region" evidence="4">
    <location>
        <begin position="427"/>
        <end position="457"/>
    </location>
</feature>
<dbReference type="SMART" id="SM00667">
    <property type="entry name" value="LisH"/>
    <property type="match status" value="1"/>
</dbReference>
<feature type="compositionally biased region" description="Basic and acidic residues" evidence="5">
    <location>
        <begin position="414"/>
        <end position="423"/>
    </location>
</feature>
<feature type="repeat" description="WD" evidence="3">
    <location>
        <begin position="661"/>
        <end position="691"/>
    </location>
</feature>
<evidence type="ECO:0000256" key="1">
    <source>
        <dbReference type="ARBA" id="ARBA00022574"/>
    </source>
</evidence>
<dbReference type="SMART" id="SM00320">
    <property type="entry name" value="WD40"/>
    <property type="match status" value="7"/>
</dbReference>
<dbReference type="InterPro" id="IPR036322">
    <property type="entry name" value="WD40_repeat_dom_sf"/>
</dbReference>
<accession>A0A7K4W0H5</accession>
<dbReference type="PROSITE" id="PS50082">
    <property type="entry name" value="WD_REPEATS_2"/>
    <property type="match status" value="5"/>
</dbReference>
<dbReference type="Gene3D" id="2.130.10.10">
    <property type="entry name" value="YVTN repeat-like/Quinoprotein amine dehydrogenase"/>
    <property type="match status" value="2"/>
</dbReference>
<dbReference type="SUPFAM" id="SSF50978">
    <property type="entry name" value="WD40 repeat-like"/>
    <property type="match status" value="1"/>
</dbReference>
<dbReference type="AlphaFoldDB" id="A0A7K4W0H5"/>
<dbReference type="Pfam" id="PF25602">
    <property type="entry name" value="WDR47_COR"/>
    <property type="match status" value="1"/>
</dbReference>
<keyword evidence="1 3" id="KW-0853">WD repeat</keyword>
<keyword evidence="8" id="KW-1185">Reference proteome</keyword>
<feature type="compositionally biased region" description="Polar residues" evidence="5">
    <location>
        <begin position="563"/>
        <end position="579"/>
    </location>
</feature>
<protein>
    <submittedName>
        <fullName evidence="7">WDR47 protein</fullName>
    </submittedName>
</protein>